<dbReference type="Proteomes" id="UP000198635">
    <property type="component" value="Unassembled WGS sequence"/>
</dbReference>
<dbReference type="PROSITE" id="PS51257">
    <property type="entry name" value="PROKAR_LIPOPROTEIN"/>
    <property type="match status" value="1"/>
</dbReference>
<evidence type="ECO:0000313" key="3">
    <source>
        <dbReference type="Proteomes" id="UP000198635"/>
    </source>
</evidence>
<gene>
    <name evidence="2" type="ORF">SAMN04488082_1194</name>
</gene>
<feature type="signal peptide" evidence="1">
    <location>
        <begin position="1"/>
        <end position="22"/>
    </location>
</feature>
<feature type="chain" id="PRO_5011767763" description="DUF4136 domain-containing protein" evidence="1">
    <location>
        <begin position="23"/>
        <end position="150"/>
    </location>
</feature>
<dbReference type="EMBL" id="FORX01000019">
    <property type="protein sequence ID" value="SFK27408.1"/>
    <property type="molecule type" value="Genomic_DNA"/>
</dbReference>
<proteinExistence type="predicted"/>
<dbReference type="OrthoDB" id="1436842at2"/>
<keyword evidence="1" id="KW-0732">Signal</keyword>
<evidence type="ECO:0000313" key="2">
    <source>
        <dbReference type="EMBL" id="SFK27408.1"/>
    </source>
</evidence>
<dbReference type="AlphaFoldDB" id="A0A1I3Y6C7"/>
<evidence type="ECO:0008006" key="4">
    <source>
        <dbReference type="Google" id="ProtNLM"/>
    </source>
</evidence>
<protein>
    <recommendedName>
        <fullName evidence="4">DUF4136 domain-containing protein</fullName>
    </recommendedName>
</protein>
<dbReference type="RefSeq" id="WP_092377736.1">
    <property type="nucleotide sequence ID" value="NZ_FORX01000019.1"/>
</dbReference>
<reference evidence="3" key="1">
    <citation type="submission" date="2016-10" db="EMBL/GenBank/DDBJ databases">
        <authorList>
            <person name="Varghese N."/>
            <person name="Submissions S."/>
        </authorList>
    </citation>
    <scope>NUCLEOTIDE SEQUENCE [LARGE SCALE GENOMIC DNA]</scope>
    <source>
        <strain evidence="3">DSM 5918</strain>
    </source>
</reference>
<accession>A0A1I3Y6C7</accession>
<name>A0A1I3Y6C7_9BACT</name>
<evidence type="ECO:0000256" key="1">
    <source>
        <dbReference type="SAM" id="SignalP"/>
    </source>
</evidence>
<sequence>MRGKFFSKLIVLVSLIAFTGCANVIVKSDSDPNVNLGELKTFYVQNFAPDKRGLEKIIAEKLNVYGFNATSGVSPTPPDSVDVLVTYRDRWMWDITNYMIEITIEFHDPESNFTFTSGRSYRTSLARKDPEVMIEEVLQDLFKRNADKSI</sequence>
<organism evidence="2 3">
    <name type="scientific">Desulfomicrobium apsheronum</name>
    <dbReference type="NCBI Taxonomy" id="52560"/>
    <lineage>
        <taxon>Bacteria</taxon>
        <taxon>Pseudomonadati</taxon>
        <taxon>Thermodesulfobacteriota</taxon>
        <taxon>Desulfovibrionia</taxon>
        <taxon>Desulfovibrionales</taxon>
        <taxon>Desulfomicrobiaceae</taxon>
        <taxon>Desulfomicrobium</taxon>
    </lineage>
</organism>
<keyword evidence="3" id="KW-1185">Reference proteome</keyword>